<reference evidence="3" key="1">
    <citation type="journal article" date="2019" name="Int. J. Syst. Evol. Microbiol.">
        <title>The Global Catalogue of Microorganisms (GCM) 10K type strain sequencing project: providing services to taxonomists for standard genome sequencing and annotation.</title>
        <authorList>
            <consortium name="The Broad Institute Genomics Platform"/>
            <consortium name="The Broad Institute Genome Sequencing Center for Infectious Disease"/>
            <person name="Wu L."/>
            <person name="Ma J."/>
        </authorList>
    </citation>
    <scope>NUCLEOTIDE SEQUENCE [LARGE SCALE GENOMIC DNA]</scope>
    <source>
        <strain evidence="3">JCM 15478</strain>
    </source>
</reference>
<evidence type="ECO:0000256" key="1">
    <source>
        <dbReference type="SAM" id="MobiDB-lite"/>
    </source>
</evidence>
<keyword evidence="3" id="KW-1185">Reference proteome</keyword>
<dbReference type="Proteomes" id="UP001500016">
    <property type="component" value="Unassembled WGS sequence"/>
</dbReference>
<name>A0ABP5IQH3_9ACTN</name>
<gene>
    <name evidence="2" type="ORF">GCM10009801_77780</name>
</gene>
<protein>
    <submittedName>
        <fullName evidence="2">Uncharacterized protein</fullName>
    </submittedName>
</protein>
<organism evidence="2 3">
    <name type="scientific">Streptomyces albiaxialis</name>
    <dbReference type="NCBI Taxonomy" id="329523"/>
    <lineage>
        <taxon>Bacteria</taxon>
        <taxon>Bacillati</taxon>
        <taxon>Actinomycetota</taxon>
        <taxon>Actinomycetes</taxon>
        <taxon>Kitasatosporales</taxon>
        <taxon>Streptomycetaceae</taxon>
        <taxon>Streptomyces</taxon>
    </lineage>
</organism>
<proteinExistence type="predicted"/>
<evidence type="ECO:0000313" key="2">
    <source>
        <dbReference type="EMBL" id="GAA2103122.1"/>
    </source>
</evidence>
<evidence type="ECO:0000313" key="3">
    <source>
        <dbReference type="Proteomes" id="UP001500016"/>
    </source>
</evidence>
<comment type="caution">
    <text evidence="2">The sequence shown here is derived from an EMBL/GenBank/DDBJ whole genome shotgun (WGS) entry which is preliminary data.</text>
</comment>
<dbReference type="EMBL" id="BAAAPE010000028">
    <property type="protein sequence ID" value="GAA2103122.1"/>
    <property type="molecule type" value="Genomic_DNA"/>
</dbReference>
<feature type="region of interest" description="Disordered" evidence="1">
    <location>
        <begin position="1"/>
        <end position="29"/>
    </location>
</feature>
<sequence>MRRPGRSRRARTARGGRRRGHQRPRRRPRALGLGVRGLVLRRLGVRVLGRLGPGVVLGLGVRMRRRLLSP</sequence>
<accession>A0ABP5IQH3</accession>